<evidence type="ECO:0000313" key="2">
    <source>
        <dbReference type="EMBL" id="CEK81130.1"/>
    </source>
</evidence>
<dbReference type="AlphaFoldDB" id="A0A0B7AMH4"/>
<reference evidence="2" key="1">
    <citation type="submission" date="2014-12" db="EMBL/GenBank/DDBJ databases">
        <title>Insight into the proteome of Arion vulgaris.</title>
        <authorList>
            <person name="Aradska J."/>
            <person name="Bulat T."/>
            <person name="Smidak R."/>
            <person name="Sarate P."/>
            <person name="Gangsoo J."/>
            <person name="Sialana F."/>
            <person name="Bilban M."/>
            <person name="Lubec G."/>
        </authorList>
    </citation>
    <scope>NUCLEOTIDE SEQUENCE</scope>
    <source>
        <tissue evidence="2">Skin</tissue>
    </source>
</reference>
<evidence type="ECO:0000256" key="1">
    <source>
        <dbReference type="SAM" id="MobiDB-lite"/>
    </source>
</evidence>
<sequence length="62" mass="7083">MVRNRLREKHPGSPSWGSKRGTNSPIYVKHLLVLRNRYQSKQTGYTKMGNNPGTEKEINGDV</sequence>
<proteinExistence type="predicted"/>
<gene>
    <name evidence="2" type="primary">ORF124476</name>
</gene>
<dbReference type="EMBL" id="HACG01034265">
    <property type="protein sequence ID" value="CEK81130.1"/>
    <property type="molecule type" value="Transcribed_RNA"/>
</dbReference>
<feature type="compositionally biased region" description="Polar residues" evidence="1">
    <location>
        <begin position="42"/>
        <end position="53"/>
    </location>
</feature>
<protein>
    <submittedName>
        <fullName evidence="2">Uncharacterized protein</fullName>
    </submittedName>
</protein>
<feature type="region of interest" description="Disordered" evidence="1">
    <location>
        <begin position="42"/>
        <end position="62"/>
    </location>
</feature>
<feature type="region of interest" description="Disordered" evidence="1">
    <location>
        <begin position="1"/>
        <end position="23"/>
    </location>
</feature>
<organism evidence="2">
    <name type="scientific">Arion vulgaris</name>
    <dbReference type="NCBI Taxonomy" id="1028688"/>
    <lineage>
        <taxon>Eukaryota</taxon>
        <taxon>Metazoa</taxon>
        <taxon>Spiralia</taxon>
        <taxon>Lophotrochozoa</taxon>
        <taxon>Mollusca</taxon>
        <taxon>Gastropoda</taxon>
        <taxon>Heterobranchia</taxon>
        <taxon>Euthyneura</taxon>
        <taxon>Panpulmonata</taxon>
        <taxon>Eupulmonata</taxon>
        <taxon>Stylommatophora</taxon>
        <taxon>Helicina</taxon>
        <taxon>Arionoidea</taxon>
        <taxon>Arionidae</taxon>
        <taxon>Arion</taxon>
    </lineage>
</organism>
<accession>A0A0B7AMH4</accession>
<name>A0A0B7AMH4_9EUPU</name>